<feature type="non-terminal residue" evidence="3">
    <location>
        <position position="1"/>
    </location>
</feature>
<proteinExistence type="predicted"/>
<dbReference type="EMBL" id="DXGA01000103">
    <property type="protein sequence ID" value="HIW93851.1"/>
    <property type="molecule type" value="Genomic_DNA"/>
</dbReference>
<dbReference type="SUPFAM" id="SSF55383">
    <property type="entry name" value="Copper amine oxidase, domain N"/>
    <property type="match status" value="1"/>
</dbReference>
<dbReference type="GO" id="GO:0031072">
    <property type="term" value="F:heat shock protein binding"/>
    <property type="evidence" value="ECO:0007669"/>
    <property type="project" value="InterPro"/>
</dbReference>
<evidence type="ECO:0000259" key="2">
    <source>
        <dbReference type="Pfam" id="PF07833"/>
    </source>
</evidence>
<feature type="signal peptide" evidence="1">
    <location>
        <begin position="1"/>
        <end position="31"/>
    </location>
</feature>
<name>A0A9D1RW51_9FIRM</name>
<sequence>IHMKKRTLKSCLSLLLSLSLSLSLFSLPAAAASSGEISVYLDGQRLTFDQPPVSMNGRVLVPVRAIFEALGAQVEWYQDTQTVAAQKGDTLVVMALGNSHFARDVNGVQEYFKLDQTPIALNGRTLVPVRAVSEAFDCDVQWDGTAQQVTISSTRWVRGSNAATNGYFHNGVFYYAFIYQPYIYAYDGETTRTYAAGGTPAGIVVSGNKIYYINKSNQTVTAIDMASGARETVFARLSQISDFSICGQNMVIIGSDGKTQMAYQLDLTTGAAQAIYTRPEASGLIAEKGSQFALWRNYLFVVESFSPLLSGDSSCKIRAIDVNTGTCRDLLNLTGTVTQIGLKDSSYTRRFSNVSAKFDQDNAYFNLGFSSCTDTGSSSSVPFREYYQIDLDTLALSEISQAEFDRVSDLSIPKTGEWTYGSNGSSVYRTNTQTSITETLLSGSHYYYIANDGQWVVALRAESRGAGTPTATIGYKYAELYVMDTQGNHLRTINSYTSSSNTSTPVGETDVNELPEVSCAVCGGDGMVTCPYCRGTGQGQSIYVLGMETPQSCTYCGGTGERICSGCNGSGVRSPRR</sequence>
<dbReference type="InterPro" id="IPR036410">
    <property type="entry name" value="HSP_DnaJ_Cys-rich_dom_sf"/>
</dbReference>
<comment type="caution">
    <text evidence="3">The sequence shown here is derived from an EMBL/GenBank/DDBJ whole genome shotgun (WGS) entry which is preliminary data.</text>
</comment>
<dbReference type="PANTHER" id="PTHR15852:SF54">
    <property type="entry name" value="PROTEIN SSUH2 HOMOLOG"/>
    <property type="match status" value="1"/>
</dbReference>
<dbReference type="CDD" id="cd10719">
    <property type="entry name" value="DnaJ_zf"/>
    <property type="match status" value="1"/>
</dbReference>
<evidence type="ECO:0000313" key="3">
    <source>
        <dbReference type="EMBL" id="HIW93851.1"/>
    </source>
</evidence>
<protein>
    <recommendedName>
        <fullName evidence="2">Copper amine oxidase-like N-terminal domain-containing protein</fullName>
    </recommendedName>
</protein>
<dbReference type="PANTHER" id="PTHR15852">
    <property type="entry name" value="PLASTID TRANSCRIPTIONALLY ACTIVE PROTEIN"/>
    <property type="match status" value="1"/>
</dbReference>
<dbReference type="InterPro" id="IPR036582">
    <property type="entry name" value="Mao_N_sf"/>
</dbReference>
<dbReference type="Pfam" id="PF07833">
    <property type="entry name" value="Cu_amine_oxidN1"/>
    <property type="match status" value="1"/>
</dbReference>
<dbReference type="SUPFAM" id="SSF50969">
    <property type="entry name" value="YVTN repeat-like/Quinoprotein amine dehydrogenase"/>
    <property type="match status" value="2"/>
</dbReference>
<evidence type="ECO:0000256" key="1">
    <source>
        <dbReference type="SAM" id="SignalP"/>
    </source>
</evidence>
<reference evidence="3" key="2">
    <citation type="submission" date="2021-04" db="EMBL/GenBank/DDBJ databases">
        <authorList>
            <person name="Gilroy R."/>
        </authorList>
    </citation>
    <scope>NUCLEOTIDE SEQUENCE</scope>
    <source>
        <strain evidence="3">ChiGjej6B6-1540</strain>
    </source>
</reference>
<dbReference type="InterPro" id="IPR015943">
    <property type="entry name" value="WD40/YVTN_repeat-like_dom_sf"/>
</dbReference>
<gene>
    <name evidence="3" type="ORF">H9868_04835</name>
</gene>
<dbReference type="InterPro" id="IPR001305">
    <property type="entry name" value="HSP_DnaJ_Cys-rich_dom"/>
</dbReference>
<dbReference type="Proteomes" id="UP000824192">
    <property type="component" value="Unassembled WGS sequence"/>
</dbReference>
<keyword evidence="1" id="KW-0732">Signal</keyword>
<accession>A0A9D1RW51</accession>
<organism evidence="3 4">
    <name type="scientific">Candidatus Flavonifractor merdipullorum</name>
    <dbReference type="NCBI Taxonomy" id="2838590"/>
    <lineage>
        <taxon>Bacteria</taxon>
        <taxon>Bacillati</taxon>
        <taxon>Bacillota</taxon>
        <taxon>Clostridia</taxon>
        <taxon>Eubacteriales</taxon>
        <taxon>Oscillospiraceae</taxon>
        <taxon>Flavonifractor</taxon>
    </lineage>
</organism>
<dbReference type="SUPFAM" id="SSF57938">
    <property type="entry name" value="DnaJ/Hsp40 cysteine-rich domain"/>
    <property type="match status" value="1"/>
</dbReference>
<dbReference type="AlphaFoldDB" id="A0A9D1RW51"/>
<reference evidence="3" key="1">
    <citation type="journal article" date="2021" name="PeerJ">
        <title>Extensive microbial diversity within the chicken gut microbiome revealed by metagenomics and culture.</title>
        <authorList>
            <person name="Gilroy R."/>
            <person name="Ravi A."/>
            <person name="Getino M."/>
            <person name="Pursley I."/>
            <person name="Horton D.L."/>
            <person name="Alikhan N.F."/>
            <person name="Baker D."/>
            <person name="Gharbi K."/>
            <person name="Hall N."/>
            <person name="Watson M."/>
            <person name="Adriaenssens E.M."/>
            <person name="Foster-Nyarko E."/>
            <person name="Jarju S."/>
            <person name="Secka A."/>
            <person name="Antonio M."/>
            <person name="Oren A."/>
            <person name="Chaudhuri R.R."/>
            <person name="La Ragione R."/>
            <person name="Hildebrand F."/>
            <person name="Pallen M.J."/>
        </authorList>
    </citation>
    <scope>NUCLEOTIDE SEQUENCE</scope>
    <source>
        <strain evidence="3">ChiGjej6B6-1540</strain>
    </source>
</reference>
<evidence type="ECO:0000313" key="4">
    <source>
        <dbReference type="Proteomes" id="UP000824192"/>
    </source>
</evidence>
<dbReference type="InterPro" id="IPR011044">
    <property type="entry name" value="Quino_amine_DH_bsu"/>
</dbReference>
<dbReference type="GO" id="GO:0051082">
    <property type="term" value="F:unfolded protein binding"/>
    <property type="evidence" value="ECO:0007669"/>
    <property type="project" value="InterPro"/>
</dbReference>
<feature type="domain" description="Copper amine oxidase-like N-terminal" evidence="2">
    <location>
        <begin position="41"/>
        <end position="151"/>
    </location>
</feature>
<dbReference type="Gene3D" id="2.130.10.10">
    <property type="entry name" value="YVTN repeat-like/Quinoprotein amine dehydrogenase"/>
    <property type="match status" value="1"/>
</dbReference>
<feature type="chain" id="PRO_5038349953" description="Copper amine oxidase-like N-terminal domain-containing protein" evidence="1">
    <location>
        <begin position="32"/>
        <end position="577"/>
    </location>
</feature>
<dbReference type="Gene3D" id="3.30.457.10">
    <property type="entry name" value="Copper amine oxidase-like, N-terminal domain"/>
    <property type="match status" value="1"/>
</dbReference>
<dbReference type="InterPro" id="IPR012854">
    <property type="entry name" value="Cu_amine_oxidase-like_N"/>
</dbReference>